<evidence type="ECO:0000313" key="11">
    <source>
        <dbReference type="Proteomes" id="UP001562425"/>
    </source>
</evidence>
<gene>
    <name evidence="10" type="ORF">pipiens_007335</name>
</gene>
<keyword evidence="11" id="KW-1185">Reference proteome</keyword>
<dbReference type="Pfam" id="PF07776">
    <property type="entry name" value="zf-AD"/>
    <property type="match status" value="1"/>
</dbReference>
<accession>A0ABD1DLJ9</accession>
<dbReference type="FunFam" id="3.30.160.60:FF:000446">
    <property type="entry name" value="Zinc finger protein"/>
    <property type="match status" value="1"/>
</dbReference>
<dbReference type="EMBL" id="JBEHCU010005210">
    <property type="protein sequence ID" value="KAL1400545.1"/>
    <property type="molecule type" value="Genomic_DNA"/>
</dbReference>
<evidence type="ECO:0000256" key="3">
    <source>
        <dbReference type="ARBA" id="ARBA00022737"/>
    </source>
</evidence>
<sequence>MDPFCAFCLRTSPANVDFFKHVVGSTVELRQSFQSMLGYNFPLENFSICNPCWKLMQLVQDFRTRCFKANSLVERIGQGLSSEDDWFSAKNLATIESVRMVIKDQMQQIGRVDVTWDEFRATDHDMNVEQKEDLQKCVKQIQSCTICKETLPNNKQLMDHYRRVHPGEQRHKCSQCELRFTAKFTRQQHERRHHPECLTEHICPECGKRFSREGDLKYHIKYHRLERPHQCEICQKRVTSPKALQEHVARMHPELATEQSLRRVAQMQRATDKWKAQYSKKDEKEPGNGEGILNF</sequence>
<dbReference type="GO" id="GO:0005634">
    <property type="term" value="C:nucleus"/>
    <property type="evidence" value="ECO:0007669"/>
    <property type="project" value="UniProtKB-SubCell"/>
</dbReference>
<dbReference type="SUPFAM" id="SSF57667">
    <property type="entry name" value="beta-beta-alpha zinc fingers"/>
    <property type="match status" value="2"/>
</dbReference>
<proteinExistence type="predicted"/>
<dbReference type="InterPro" id="IPR012934">
    <property type="entry name" value="Znf_AD"/>
</dbReference>
<evidence type="ECO:0000313" key="10">
    <source>
        <dbReference type="EMBL" id="KAL1400545.1"/>
    </source>
</evidence>
<dbReference type="Gene3D" id="3.30.160.60">
    <property type="entry name" value="Classic Zinc Finger"/>
    <property type="match status" value="2"/>
</dbReference>
<feature type="domain" description="C2H2-type" evidence="9">
    <location>
        <begin position="142"/>
        <end position="170"/>
    </location>
</feature>
<protein>
    <recommendedName>
        <fullName evidence="9">C2H2-type domain-containing protein</fullName>
    </recommendedName>
</protein>
<dbReference type="InterPro" id="IPR013087">
    <property type="entry name" value="Znf_C2H2_type"/>
</dbReference>
<comment type="subcellular location">
    <subcellularLocation>
        <location evidence="1">Nucleus</location>
    </subcellularLocation>
</comment>
<dbReference type="AlphaFoldDB" id="A0ABD1DLJ9"/>
<dbReference type="InterPro" id="IPR036236">
    <property type="entry name" value="Znf_C2H2_sf"/>
</dbReference>
<dbReference type="PANTHER" id="PTHR24394:SF44">
    <property type="entry name" value="ZINC FINGER PROTEIN 271-LIKE"/>
    <property type="match status" value="1"/>
</dbReference>
<evidence type="ECO:0000256" key="7">
    <source>
        <dbReference type="PROSITE-ProRule" id="PRU00042"/>
    </source>
</evidence>
<feature type="compositionally biased region" description="Basic and acidic residues" evidence="8">
    <location>
        <begin position="272"/>
        <end position="287"/>
    </location>
</feature>
<evidence type="ECO:0000256" key="6">
    <source>
        <dbReference type="ARBA" id="ARBA00023242"/>
    </source>
</evidence>
<dbReference type="Pfam" id="PF12874">
    <property type="entry name" value="zf-met"/>
    <property type="match status" value="1"/>
</dbReference>
<feature type="domain" description="C2H2-type" evidence="9">
    <location>
        <begin position="201"/>
        <end position="228"/>
    </location>
</feature>
<organism evidence="10 11">
    <name type="scientific">Culex pipiens pipiens</name>
    <name type="common">Northern house mosquito</name>
    <dbReference type="NCBI Taxonomy" id="38569"/>
    <lineage>
        <taxon>Eukaryota</taxon>
        <taxon>Metazoa</taxon>
        <taxon>Ecdysozoa</taxon>
        <taxon>Arthropoda</taxon>
        <taxon>Hexapoda</taxon>
        <taxon>Insecta</taxon>
        <taxon>Pterygota</taxon>
        <taxon>Neoptera</taxon>
        <taxon>Endopterygota</taxon>
        <taxon>Diptera</taxon>
        <taxon>Nematocera</taxon>
        <taxon>Culicoidea</taxon>
        <taxon>Culicidae</taxon>
        <taxon>Culicinae</taxon>
        <taxon>Culicini</taxon>
        <taxon>Culex</taxon>
        <taxon>Culex</taxon>
    </lineage>
</organism>
<evidence type="ECO:0000256" key="4">
    <source>
        <dbReference type="ARBA" id="ARBA00022771"/>
    </source>
</evidence>
<keyword evidence="5" id="KW-0862">Zinc</keyword>
<evidence type="ECO:0000256" key="5">
    <source>
        <dbReference type="ARBA" id="ARBA00022833"/>
    </source>
</evidence>
<evidence type="ECO:0000256" key="2">
    <source>
        <dbReference type="ARBA" id="ARBA00022723"/>
    </source>
</evidence>
<keyword evidence="6" id="KW-0539">Nucleus</keyword>
<keyword evidence="4 7" id="KW-0863">Zinc-finger</keyword>
<reference evidence="10 11" key="1">
    <citation type="submission" date="2024-05" db="EMBL/GenBank/DDBJ databases">
        <title>Culex pipiens pipiens assembly and annotation.</title>
        <authorList>
            <person name="Alout H."/>
            <person name="Durand T."/>
        </authorList>
    </citation>
    <scope>NUCLEOTIDE SEQUENCE [LARGE SCALE GENOMIC DNA]</scope>
    <source>
        <strain evidence="10">HA-2024</strain>
        <tissue evidence="10">Whole body</tissue>
    </source>
</reference>
<evidence type="ECO:0000259" key="9">
    <source>
        <dbReference type="PROSITE" id="PS50157"/>
    </source>
</evidence>
<dbReference type="SMART" id="SM00868">
    <property type="entry name" value="zf-AD"/>
    <property type="match status" value="1"/>
</dbReference>
<dbReference type="PANTHER" id="PTHR24394">
    <property type="entry name" value="ZINC FINGER PROTEIN"/>
    <property type="match status" value="1"/>
</dbReference>
<dbReference type="PROSITE" id="PS50157">
    <property type="entry name" value="ZINC_FINGER_C2H2_2"/>
    <property type="match status" value="2"/>
</dbReference>
<dbReference type="SMART" id="SM00355">
    <property type="entry name" value="ZnF_C2H2"/>
    <property type="match status" value="4"/>
</dbReference>
<dbReference type="Proteomes" id="UP001562425">
    <property type="component" value="Unassembled WGS sequence"/>
</dbReference>
<keyword evidence="3" id="KW-0677">Repeat</keyword>
<evidence type="ECO:0000256" key="1">
    <source>
        <dbReference type="ARBA" id="ARBA00004123"/>
    </source>
</evidence>
<dbReference type="Pfam" id="PF00096">
    <property type="entry name" value="zf-C2H2"/>
    <property type="match status" value="1"/>
</dbReference>
<name>A0ABD1DLJ9_CULPP</name>
<keyword evidence="2" id="KW-0479">Metal-binding</keyword>
<feature type="region of interest" description="Disordered" evidence="8">
    <location>
        <begin position="272"/>
        <end position="295"/>
    </location>
</feature>
<comment type="caution">
    <text evidence="10">The sequence shown here is derived from an EMBL/GenBank/DDBJ whole genome shotgun (WGS) entry which is preliminary data.</text>
</comment>
<dbReference type="GO" id="GO:0008270">
    <property type="term" value="F:zinc ion binding"/>
    <property type="evidence" value="ECO:0007669"/>
    <property type="project" value="UniProtKB-KW"/>
</dbReference>
<evidence type="ECO:0000256" key="8">
    <source>
        <dbReference type="SAM" id="MobiDB-lite"/>
    </source>
</evidence>
<dbReference type="PROSITE" id="PS00028">
    <property type="entry name" value="ZINC_FINGER_C2H2_1"/>
    <property type="match status" value="3"/>
</dbReference>